<evidence type="ECO:0000313" key="10">
    <source>
        <dbReference type="Proteomes" id="UP000509510"/>
    </source>
</evidence>
<evidence type="ECO:0000256" key="8">
    <source>
        <dbReference type="SAM" id="SignalP"/>
    </source>
</evidence>
<accession>A0A7H8RCV8</accession>
<sequence>MASKLTFSTLFLSCLALGQTWSPPEPKGIAELQSSHIKGASISYKKTGICSTPDTETYSGYVRLPPREDDAFPHPANLFFYYAKSNTKHDAPLTIYLSGGPGASSTSSMTTEIGPCSVNPDSNSTSANPWSWTRESDILFIDQPTQTGFSYDVLTNATLDYSTTAITPADFDKEEIPAVNHTFAIGVFGSQDSNGTANSTENGARTLWDFMQVWLNEFPERRNDQNKIHFWTESFGGRFGPAYSAYFVEQNEKIRDGQRKIDRVSSPSEIKLDTLSIHNGCSDIVTQGSFYPEFAYNNTYGVQVITKEQYEEVKNNFTKPGGCLELAMECRKQQQKHDPYNWGNNAEVNAICIAADAYCYENVLGAYALSGRDIHDMAEIPTSTFPQPYTDGFLNRAWVQEGLGAEVNFTANSNAVYNAFGTTGNALISRGNAMDEFAFLLERGVKVNLIHGDRDYLCNWMGGENITLSIKHKQSAAFISSGYENLITNSTYTGGVVRQHGNLSFTRVFEAGHEAPAFQPETMYRIFSRIINSKDIATGDIPLTGESAISYRTRGPHSSFHIKNKLTDLSQPLCYTLDMDTTCTADQSAALLNGTAIMEDFIVQWP</sequence>
<dbReference type="Pfam" id="PF00450">
    <property type="entry name" value="Peptidase_S10"/>
    <property type="match status" value="1"/>
</dbReference>
<feature type="compositionally biased region" description="Polar residues" evidence="7">
    <location>
        <begin position="119"/>
        <end position="128"/>
    </location>
</feature>
<gene>
    <name evidence="9" type="ORF">TRUGW13939_11289</name>
</gene>
<feature type="chain" id="PRO_5028859850" description="Carboxypeptidase" evidence="8">
    <location>
        <begin position="21"/>
        <end position="606"/>
    </location>
</feature>
<dbReference type="GO" id="GO:0004185">
    <property type="term" value="F:serine-type carboxypeptidase activity"/>
    <property type="evidence" value="ECO:0007669"/>
    <property type="project" value="InterPro"/>
</dbReference>
<proteinExistence type="inferred from homology"/>
<dbReference type="RefSeq" id="XP_035350290.1">
    <property type="nucleotide sequence ID" value="XM_035494397.1"/>
</dbReference>
<keyword evidence="6" id="KW-0325">Glycoprotein</keyword>
<evidence type="ECO:0008006" key="11">
    <source>
        <dbReference type="Google" id="ProtNLM"/>
    </source>
</evidence>
<dbReference type="InterPro" id="IPR001563">
    <property type="entry name" value="Peptidase_S10"/>
</dbReference>
<keyword evidence="10" id="KW-1185">Reference proteome</keyword>
<evidence type="ECO:0000256" key="2">
    <source>
        <dbReference type="ARBA" id="ARBA00022645"/>
    </source>
</evidence>
<feature type="signal peptide" evidence="8">
    <location>
        <begin position="1"/>
        <end position="20"/>
    </location>
</feature>
<dbReference type="SUPFAM" id="SSF53474">
    <property type="entry name" value="alpha/beta-Hydrolases"/>
    <property type="match status" value="1"/>
</dbReference>
<dbReference type="PANTHER" id="PTHR11802">
    <property type="entry name" value="SERINE PROTEASE FAMILY S10 SERINE CARBOXYPEPTIDASE"/>
    <property type="match status" value="1"/>
</dbReference>
<keyword evidence="5" id="KW-0378">Hydrolase</keyword>
<keyword evidence="3" id="KW-0645">Protease</keyword>
<dbReference type="GO" id="GO:0000324">
    <property type="term" value="C:fungal-type vacuole"/>
    <property type="evidence" value="ECO:0007669"/>
    <property type="project" value="TreeGrafter"/>
</dbReference>
<dbReference type="OrthoDB" id="443318at2759"/>
<evidence type="ECO:0000256" key="6">
    <source>
        <dbReference type="ARBA" id="ARBA00023180"/>
    </source>
</evidence>
<evidence type="ECO:0000256" key="5">
    <source>
        <dbReference type="ARBA" id="ARBA00022801"/>
    </source>
</evidence>
<comment type="similarity">
    <text evidence="1">Belongs to the peptidase S10 family.</text>
</comment>
<keyword evidence="4 8" id="KW-0732">Signal</keyword>
<dbReference type="PANTHER" id="PTHR11802:SF189">
    <property type="entry name" value="CARBOXYPEPTIDASE"/>
    <property type="match status" value="1"/>
</dbReference>
<name>A0A7H8RCV8_TALRU</name>
<evidence type="ECO:0000256" key="3">
    <source>
        <dbReference type="ARBA" id="ARBA00022670"/>
    </source>
</evidence>
<dbReference type="Proteomes" id="UP000509510">
    <property type="component" value="Chromosome VI"/>
</dbReference>
<dbReference type="KEGG" id="trg:TRUGW13939_11289"/>
<dbReference type="PRINTS" id="PR00724">
    <property type="entry name" value="CRBOXYPTASEC"/>
</dbReference>
<organism evidence="9 10">
    <name type="scientific">Talaromyces rugulosus</name>
    <name type="common">Penicillium rugulosum</name>
    <dbReference type="NCBI Taxonomy" id="121627"/>
    <lineage>
        <taxon>Eukaryota</taxon>
        <taxon>Fungi</taxon>
        <taxon>Dikarya</taxon>
        <taxon>Ascomycota</taxon>
        <taxon>Pezizomycotina</taxon>
        <taxon>Eurotiomycetes</taxon>
        <taxon>Eurotiomycetidae</taxon>
        <taxon>Eurotiales</taxon>
        <taxon>Trichocomaceae</taxon>
        <taxon>Talaromyces</taxon>
        <taxon>Talaromyces sect. Islandici</taxon>
    </lineage>
</organism>
<dbReference type="EMBL" id="CP055903">
    <property type="protein sequence ID" value="QKX64116.1"/>
    <property type="molecule type" value="Genomic_DNA"/>
</dbReference>
<dbReference type="GeneID" id="55998767"/>
<dbReference type="AlphaFoldDB" id="A0A7H8RCV8"/>
<evidence type="ECO:0000256" key="7">
    <source>
        <dbReference type="SAM" id="MobiDB-lite"/>
    </source>
</evidence>
<feature type="region of interest" description="Disordered" evidence="7">
    <location>
        <begin position="107"/>
        <end position="128"/>
    </location>
</feature>
<evidence type="ECO:0000313" key="9">
    <source>
        <dbReference type="EMBL" id="QKX64116.1"/>
    </source>
</evidence>
<reference evidence="10" key="1">
    <citation type="submission" date="2020-06" db="EMBL/GenBank/DDBJ databases">
        <title>A chromosome-scale genome assembly of Talaromyces rugulosus W13939.</title>
        <authorList>
            <person name="Wang B."/>
            <person name="Guo L."/>
            <person name="Ye K."/>
            <person name="Wang L."/>
        </authorList>
    </citation>
    <scope>NUCLEOTIDE SEQUENCE [LARGE SCALE GENOMIC DNA]</scope>
    <source>
        <strain evidence="10">W13939</strain>
    </source>
</reference>
<keyword evidence="2" id="KW-0121">Carboxypeptidase</keyword>
<dbReference type="GO" id="GO:0006508">
    <property type="term" value="P:proteolysis"/>
    <property type="evidence" value="ECO:0007669"/>
    <property type="project" value="UniProtKB-KW"/>
</dbReference>
<evidence type="ECO:0000256" key="4">
    <source>
        <dbReference type="ARBA" id="ARBA00022729"/>
    </source>
</evidence>
<dbReference type="Gene3D" id="3.40.50.1820">
    <property type="entry name" value="alpha/beta hydrolase"/>
    <property type="match status" value="1"/>
</dbReference>
<protein>
    <recommendedName>
        <fullName evidence="11">Carboxypeptidase</fullName>
    </recommendedName>
</protein>
<dbReference type="InterPro" id="IPR029058">
    <property type="entry name" value="AB_hydrolase_fold"/>
</dbReference>
<evidence type="ECO:0000256" key="1">
    <source>
        <dbReference type="ARBA" id="ARBA00009431"/>
    </source>
</evidence>